<dbReference type="AlphaFoldDB" id="A0A841MX37"/>
<evidence type="ECO:0008006" key="3">
    <source>
        <dbReference type="Google" id="ProtNLM"/>
    </source>
</evidence>
<accession>A0A841MX37</accession>
<gene>
    <name evidence="1" type="ORF">HNP36_000157</name>
</gene>
<name>A0A841MX37_9FLAO</name>
<dbReference type="Proteomes" id="UP000589738">
    <property type="component" value="Unassembled WGS sequence"/>
</dbReference>
<sequence>MNNLKIFLISIFCLLMHSHMSGQAFKLEELAAFNKLDMATFKTEIRKHKYTFYDRTESPDFILFEYDSPDYVYKIGKFEYTGENSENHIEFQFKDKKDYNFYVKAVLAAGYKQTTTGKIITDEGYTDYFKNKSHIRIVEPENAEDSYTILVFR</sequence>
<organism evidence="1 2">
    <name type="scientific">Chryseobacterium shigense</name>
    <dbReference type="NCBI Taxonomy" id="297244"/>
    <lineage>
        <taxon>Bacteria</taxon>
        <taxon>Pseudomonadati</taxon>
        <taxon>Bacteroidota</taxon>
        <taxon>Flavobacteriia</taxon>
        <taxon>Flavobacteriales</taxon>
        <taxon>Weeksellaceae</taxon>
        <taxon>Chryseobacterium group</taxon>
        <taxon>Chryseobacterium</taxon>
    </lineage>
</organism>
<comment type="caution">
    <text evidence="1">The sequence shown here is derived from an EMBL/GenBank/DDBJ whole genome shotgun (WGS) entry which is preliminary data.</text>
</comment>
<reference evidence="1 2" key="1">
    <citation type="submission" date="2020-08" db="EMBL/GenBank/DDBJ databases">
        <title>Functional genomics of gut bacteria from endangered species of beetles.</title>
        <authorList>
            <person name="Carlos-Shanley C."/>
        </authorList>
    </citation>
    <scope>NUCLEOTIDE SEQUENCE [LARGE SCALE GENOMIC DNA]</scope>
    <source>
        <strain evidence="1 2">S00136</strain>
    </source>
</reference>
<proteinExistence type="predicted"/>
<evidence type="ECO:0000313" key="1">
    <source>
        <dbReference type="EMBL" id="MBB6369104.1"/>
    </source>
</evidence>
<dbReference type="EMBL" id="JACHLC010000001">
    <property type="protein sequence ID" value="MBB6369104.1"/>
    <property type="molecule type" value="Genomic_DNA"/>
</dbReference>
<keyword evidence="2" id="KW-1185">Reference proteome</keyword>
<dbReference type="RefSeq" id="WP_184161719.1">
    <property type="nucleotide sequence ID" value="NZ_JACHLC010000001.1"/>
</dbReference>
<protein>
    <recommendedName>
        <fullName evidence="3">Omptin family protein</fullName>
    </recommendedName>
</protein>
<evidence type="ECO:0000313" key="2">
    <source>
        <dbReference type="Proteomes" id="UP000589738"/>
    </source>
</evidence>